<accession>A0AAE0KKX9</accession>
<name>A0AAE0KKX9_9PEZI</name>
<dbReference type="EMBL" id="JAULSW010000006">
    <property type="protein sequence ID" value="KAK3377810.1"/>
    <property type="molecule type" value="Genomic_DNA"/>
</dbReference>
<keyword evidence="4" id="KW-1185">Reference proteome</keyword>
<dbReference type="Proteomes" id="UP001285441">
    <property type="component" value="Unassembled WGS sequence"/>
</dbReference>
<dbReference type="PANTHER" id="PTHR47381">
    <property type="entry name" value="ALPHA/BETA-HYDROLASES SUPERFAMILY PROTEIN"/>
    <property type="match status" value="1"/>
</dbReference>
<dbReference type="InterPro" id="IPR002138">
    <property type="entry name" value="Pept_C14_p10"/>
</dbReference>
<feature type="domain" description="Caspase family p10" evidence="2">
    <location>
        <begin position="402"/>
        <end position="428"/>
    </location>
</feature>
<evidence type="ECO:0000313" key="4">
    <source>
        <dbReference type="Proteomes" id="UP001285441"/>
    </source>
</evidence>
<dbReference type="AlphaFoldDB" id="A0AAE0KKX9"/>
<dbReference type="PANTHER" id="PTHR47381:SF3">
    <property type="entry name" value="ALPHA_BETA-HYDROLASES SUPERFAMILY PROTEIN"/>
    <property type="match status" value="1"/>
</dbReference>
<dbReference type="GO" id="GO:0004197">
    <property type="term" value="F:cysteine-type endopeptidase activity"/>
    <property type="evidence" value="ECO:0007669"/>
    <property type="project" value="InterPro"/>
</dbReference>
<proteinExistence type="predicted"/>
<protein>
    <recommendedName>
        <fullName evidence="2">Caspase family p10 domain-containing protein</fullName>
    </recommendedName>
</protein>
<keyword evidence="1" id="KW-0812">Transmembrane</keyword>
<organism evidence="3 4">
    <name type="scientific">Podospora didyma</name>
    <dbReference type="NCBI Taxonomy" id="330526"/>
    <lineage>
        <taxon>Eukaryota</taxon>
        <taxon>Fungi</taxon>
        <taxon>Dikarya</taxon>
        <taxon>Ascomycota</taxon>
        <taxon>Pezizomycotina</taxon>
        <taxon>Sordariomycetes</taxon>
        <taxon>Sordariomycetidae</taxon>
        <taxon>Sordariales</taxon>
        <taxon>Podosporaceae</taxon>
        <taxon>Podospora</taxon>
    </lineage>
</organism>
<reference evidence="3" key="2">
    <citation type="submission" date="2023-06" db="EMBL/GenBank/DDBJ databases">
        <authorList>
            <consortium name="Lawrence Berkeley National Laboratory"/>
            <person name="Haridas S."/>
            <person name="Hensen N."/>
            <person name="Bonometti L."/>
            <person name="Westerberg I."/>
            <person name="Brannstrom I.O."/>
            <person name="Guillou S."/>
            <person name="Cros-Aarteil S."/>
            <person name="Calhoun S."/>
            <person name="Kuo A."/>
            <person name="Mondo S."/>
            <person name="Pangilinan J."/>
            <person name="Riley R."/>
            <person name="LaButti K."/>
            <person name="Andreopoulos B."/>
            <person name="Lipzen A."/>
            <person name="Chen C."/>
            <person name="Yanf M."/>
            <person name="Daum C."/>
            <person name="Ng V."/>
            <person name="Clum A."/>
            <person name="Steindorff A."/>
            <person name="Ohm R."/>
            <person name="Martin F."/>
            <person name="Silar P."/>
            <person name="Natvig D."/>
            <person name="Lalanne C."/>
            <person name="Gautier V."/>
            <person name="Ament-velasquez S.L."/>
            <person name="Kruys A."/>
            <person name="Hutchinson M.I."/>
            <person name="Powell A.J."/>
            <person name="Barry K."/>
            <person name="Miller A.N."/>
            <person name="Grigoriev I.V."/>
            <person name="Debuchy R."/>
            <person name="Gladieux P."/>
            <person name="Thoren M.H."/>
            <person name="Johannesson H."/>
        </authorList>
    </citation>
    <scope>NUCLEOTIDE SEQUENCE</scope>
    <source>
        <strain evidence="3">CBS 232.78</strain>
    </source>
</reference>
<evidence type="ECO:0000259" key="2">
    <source>
        <dbReference type="PROSITE" id="PS50207"/>
    </source>
</evidence>
<feature type="transmembrane region" description="Helical" evidence="1">
    <location>
        <begin position="7"/>
        <end position="31"/>
    </location>
</feature>
<evidence type="ECO:0000313" key="3">
    <source>
        <dbReference type="EMBL" id="KAK3377810.1"/>
    </source>
</evidence>
<reference evidence="3" key="1">
    <citation type="journal article" date="2023" name="Mol. Phylogenet. Evol.">
        <title>Genome-scale phylogeny and comparative genomics of the fungal order Sordariales.</title>
        <authorList>
            <person name="Hensen N."/>
            <person name="Bonometti L."/>
            <person name="Westerberg I."/>
            <person name="Brannstrom I.O."/>
            <person name="Guillou S."/>
            <person name="Cros-Aarteil S."/>
            <person name="Calhoun S."/>
            <person name="Haridas S."/>
            <person name="Kuo A."/>
            <person name="Mondo S."/>
            <person name="Pangilinan J."/>
            <person name="Riley R."/>
            <person name="LaButti K."/>
            <person name="Andreopoulos B."/>
            <person name="Lipzen A."/>
            <person name="Chen C."/>
            <person name="Yan M."/>
            <person name="Daum C."/>
            <person name="Ng V."/>
            <person name="Clum A."/>
            <person name="Steindorff A."/>
            <person name="Ohm R.A."/>
            <person name="Martin F."/>
            <person name="Silar P."/>
            <person name="Natvig D.O."/>
            <person name="Lalanne C."/>
            <person name="Gautier V."/>
            <person name="Ament-Velasquez S.L."/>
            <person name="Kruys A."/>
            <person name="Hutchinson M.I."/>
            <person name="Powell A.J."/>
            <person name="Barry K."/>
            <person name="Miller A.N."/>
            <person name="Grigoriev I.V."/>
            <person name="Debuchy R."/>
            <person name="Gladieux P."/>
            <person name="Hiltunen Thoren M."/>
            <person name="Johannesson H."/>
        </authorList>
    </citation>
    <scope>NUCLEOTIDE SEQUENCE</scope>
    <source>
        <strain evidence="3">CBS 232.78</strain>
    </source>
</reference>
<sequence length="480" mass="52414">MLKIRGVLLLFSEFRPCLLASFLGIILLYLLPCNFHSVVITESRIRKEGGKTQGTNLTCISSLILFRILEVLPPSNRFESQSSASFFRGFFGCHSYGHKGPTTLRPVVLPSVMADNKLPPPPAVSKRTVHMAGLLVDVYGLDELPPSASRISCLWLHHPRLGNKERMTDIAARCVGAWSARSAAAATTSEDGSKKNRGLIALAFDQRNHGSRLVHEPANSAWREGNVTHAQDMFGMVAGMVADQGVLLDAVGGYLFHDDDDTDDEESTRRTIDQHLALGVSLGGHSVWQLMFADPRVSAGVVIIGCPDYQHLIADRAKKSKRKTYLSTNGAADGASFLGSSDFPPALVNACQKFDPKGIMFGTSDVPKPSTTSPGPADEGVRQILHDRLRGKKFLLCFGGDDKLVPYRCSEPFLTWFKEATGSWFVEENISVEDKVYPGIGHTFSPEMVRDAIQFVTNVIADAHGVDSRGGKDDQRSSKI</sequence>
<dbReference type="Gene3D" id="3.40.50.1820">
    <property type="entry name" value="alpha/beta hydrolase"/>
    <property type="match status" value="1"/>
</dbReference>
<dbReference type="PROSITE" id="PS50207">
    <property type="entry name" value="CASPASE_P10"/>
    <property type="match status" value="1"/>
</dbReference>
<gene>
    <name evidence="3" type="ORF">B0H63DRAFT_478031</name>
</gene>
<dbReference type="InterPro" id="IPR029058">
    <property type="entry name" value="AB_hydrolase_fold"/>
</dbReference>
<keyword evidence="1" id="KW-1133">Transmembrane helix</keyword>
<comment type="caution">
    <text evidence="3">The sequence shown here is derived from an EMBL/GenBank/DDBJ whole genome shotgun (WGS) entry which is preliminary data.</text>
</comment>
<keyword evidence="1" id="KW-0472">Membrane</keyword>
<evidence type="ECO:0000256" key="1">
    <source>
        <dbReference type="SAM" id="Phobius"/>
    </source>
</evidence>
<dbReference type="SUPFAM" id="SSF53474">
    <property type="entry name" value="alpha/beta-Hydrolases"/>
    <property type="match status" value="1"/>
</dbReference>
<dbReference type="GO" id="GO:0006508">
    <property type="term" value="P:proteolysis"/>
    <property type="evidence" value="ECO:0007669"/>
    <property type="project" value="InterPro"/>
</dbReference>